<accession>A0A7K3W492</accession>
<dbReference type="InterPro" id="IPR036513">
    <property type="entry name" value="STAS_dom_sf"/>
</dbReference>
<organism evidence="2 3">
    <name type="scientific">Geodermatophilus sabuli</name>
    <dbReference type="NCBI Taxonomy" id="1564158"/>
    <lineage>
        <taxon>Bacteria</taxon>
        <taxon>Bacillati</taxon>
        <taxon>Actinomycetota</taxon>
        <taxon>Actinomycetes</taxon>
        <taxon>Geodermatophilales</taxon>
        <taxon>Geodermatophilaceae</taxon>
        <taxon>Geodermatophilus</taxon>
    </lineage>
</organism>
<sequence length="82" mass="8775">MNDSSLTEVVDRSAGLIRARGTLTSLGADLLRGTADGLRGSGHVRVVLDLRDVRSADAEGLDILRELRRDFAADGGELLIRT</sequence>
<gene>
    <name evidence="2" type="ORF">GCU56_14175</name>
</gene>
<dbReference type="EMBL" id="JAAGWF010000015">
    <property type="protein sequence ID" value="NEK59014.1"/>
    <property type="molecule type" value="Genomic_DNA"/>
</dbReference>
<evidence type="ECO:0000259" key="1">
    <source>
        <dbReference type="PROSITE" id="PS50801"/>
    </source>
</evidence>
<dbReference type="PROSITE" id="PS50801">
    <property type="entry name" value="STAS"/>
    <property type="match status" value="1"/>
</dbReference>
<dbReference type="InterPro" id="IPR002645">
    <property type="entry name" value="STAS_dom"/>
</dbReference>
<dbReference type="Gene3D" id="3.30.750.24">
    <property type="entry name" value="STAS domain"/>
    <property type="match status" value="1"/>
</dbReference>
<comment type="caution">
    <text evidence="2">The sequence shown here is derived from an EMBL/GenBank/DDBJ whole genome shotgun (WGS) entry which is preliminary data.</text>
</comment>
<dbReference type="Proteomes" id="UP000470246">
    <property type="component" value="Unassembled WGS sequence"/>
</dbReference>
<feature type="domain" description="STAS" evidence="1">
    <location>
        <begin position="16"/>
        <end position="82"/>
    </location>
</feature>
<dbReference type="RefSeq" id="WP_163482383.1">
    <property type="nucleotide sequence ID" value="NZ_JAAGWF010000015.1"/>
</dbReference>
<proteinExistence type="predicted"/>
<name>A0A7K3W492_9ACTN</name>
<keyword evidence="3" id="KW-1185">Reference proteome</keyword>
<dbReference type="AlphaFoldDB" id="A0A7K3W492"/>
<evidence type="ECO:0000313" key="3">
    <source>
        <dbReference type="Proteomes" id="UP000470246"/>
    </source>
</evidence>
<reference evidence="2 3" key="1">
    <citation type="submission" date="2020-02" db="EMBL/GenBank/DDBJ databases">
        <title>Geodermatophilus sabuli CPCC 205279 I12A-02694.</title>
        <authorList>
            <person name="Jiang Z."/>
        </authorList>
    </citation>
    <scope>NUCLEOTIDE SEQUENCE [LARGE SCALE GENOMIC DNA]</scope>
    <source>
        <strain evidence="2 3">I12A-02694</strain>
    </source>
</reference>
<protein>
    <recommendedName>
        <fullName evidence="1">STAS domain-containing protein</fullName>
    </recommendedName>
</protein>
<dbReference type="SUPFAM" id="SSF52091">
    <property type="entry name" value="SpoIIaa-like"/>
    <property type="match status" value="1"/>
</dbReference>
<evidence type="ECO:0000313" key="2">
    <source>
        <dbReference type="EMBL" id="NEK59014.1"/>
    </source>
</evidence>
<dbReference type="Pfam" id="PF01740">
    <property type="entry name" value="STAS"/>
    <property type="match status" value="1"/>
</dbReference>